<feature type="transmembrane region" description="Helical" evidence="2">
    <location>
        <begin position="12"/>
        <end position="31"/>
    </location>
</feature>
<dbReference type="EMBL" id="LK934641">
    <property type="protein sequence ID" value="CDU20109.1"/>
    <property type="molecule type" value="Genomic_DNA"/>
</dbReference>
<evidence type="ECO:0000313" key="4">
    <source>
        <dbReference type="EMBL" id="VTZ80867.1"/>
    </source>
</evidence>
<keyword evidence="2" id="KW-1133">Transmembrane helix</keyword>
<gene>
    <name evidence="4" type="ORF">PY17X_1349000</name>
    <name evidence="3" type="ORF">PYYM_1345900</name>
</gene>
<feature type="coiled-coil region" evidence="1">
    <location>
        <begin position="227"/>
        <end position="294"/>
    </location>
</feature>
<dbReference type="EMBL" id="LM993667">
    <property type="protein sequence ID" value="VTZ80867.1"/>
    <property type="molecule type" value="Genomic_DNA"/>
</dbReference>
<dbReference type="VEuPathDB" id="PlasmoDB:PY01042"/>
<dbReference type="Proteomes" id="UP000072904">
    <property type="component" value="Chromosome 13"/>
</dbReference>
<keyword evidence="2" id="KW-0812">Transmembrane</keyword>
<evidence type="ECO:0000313" key="3">
    <source>
        <dbReference type="EMBL" id="CDU20109.1"/>
    </source>
</evidence>
<dbReference type="VEuPathDB" id="PlasmoDB:PY01041"/>
<accession>A0A077YD94</accession>
<reference evidence="4" key="4">
    <citation type="submission" date="2019-05" db="EMBL/GenBank/DDBJ databases">
        <authorList>
            <consortium name="Pathogen Informatics"/>
        </authorList>
    </citation>
    <scope>NUCLEOTIDE SEQUENCE</scope>
    <source>
        <strain evidence="4">17X</strain>
    </source>
</reference>
<dbReference type="OrthoDB" id="371941at2759"/>
<evidence type="ECO:0000256" key="1">
    <source>
        <dbReference type="SAM" id="Coils"/>
    </source>
</evidence>
<evidence type="ECO:0000313" key="5">
    <source>
        <dbReference type="Proteomes" id="UP000072874"/>
    </source>
</evidence>
<dbReference type="RefSeq" id="XP_022813686.1">
    <property type="nucleotide sequence ID" value="XM_022957234.1"/>
</dbReference>
<dbReference type="VEuPathDB" id="PlasmoDB:PYYM_1345900"/>
<dbReference type="KEGG" id="pyo:PY17X_1349000"/>
<dbReference type="OMA" id="THTNFWK"/>
<dbReference type="VEuPathDB" id="PlasmoDB:PY17X_1349000"/>
<keyword evidence="2" id="KW-0472">Membrane</keyword>
<proteinExistence type="predicted"/>
<name>A0A077YD94_PLAYE</name>
<dbReference type="GeneID" id="3800569"/>
<reference evidence="3" key="2">
    <citation type="submission" date="2014-05" db="EMBL/GenBank/DDBJ databases">
        <authorList>
            <person name="Aslett A.Martin."/>
            <person name="De Silva Nishadi"/>
        </authorList>
    </citation>
    <scope>NUCLEOTIDE SEQUENCE</scope>
    <source>
        <strain evidence="3">YM</strain>
    </source>
</reference>
<evidence type="ECO:0000313" key="6">
    <source>
        <dbReference type="Proteomes" id="UP000072904"/>
    </source>
</evidence>
<protein>
    <submittedName>
        <fullName evidence="3">Uncharacterized protein</fullName>
    </submittedName>
</protein>
<dbReference type="Proteomes" id="UP000072874">
    <property type="component" value="Chromosome 13"/>
</dbReference>
<sequence>MNKYTYSVCAYVYRKFFFFIFQIIVFIKMTGNDDVEHIKENDDAEHVKENDDVEYNKPETHKNFWKSFGLDNKAGKLLYNLYGESCKINPGLIGSKKTVKKKKEEDEENQNEEENIPKYKISYPIFKKKVEKEYEVDKIPHRKPLSKILEETKNYEALKDLPIYIGKNKNEEKKKLSEAFLEQKCMVVPPRCAPIVLTEEERKIIIKEARDQFSELGNTNTKEEKIIDSLKNHKSELTTELNQKINEYKSIILNEQKKNNACKNIGNEKLEHVKIQLQNEIDQCRMNIKKVNDILNSV</sequence>
<dbReference type="AlphaFoldDB" id="A0A077YD94"/>
<reference evidence="4" key="3">
    <citation type="submission" date="2014-05" db="EMBL/GenBank/DDBJ databases">
        <authorList>
            <person name="Aslett M.A."/>
            <person name="De Silva N."/>
        </authorList>
    </citation>
    <scope>NUCLEOTIDE SEQUENCE</scope>
    <source>
        <strain evidence="4">17X</strain>
    </source>
</reference>
<organism evidence="3 6">
    <name type="scientific">Plasmodium yoelii</name>
    <dbReference type="NCBI Taxonomy" id="5861"/>
    <lineage>
        <taxon>Eukaryota</taxon>
        <taxon>Sar</taxon>
        <taxon>Alveolata</taxon>
        <taxon>Apicomplexa</taxon>
        <taxon>Aconoidasida</taxon>
        <taxon>Haemosporida</taxon>
        <taxon>Plasmodiidae</taxon>
        <taxon>Plasmodium</taxon>
        <taxon>Plasmodium (Vinckeia)</taxon>
    </lineage>
</organism>
<dbReference type="VEuPathDB" id="PlasmoDB:Py17XNL_001303340"/>
<reference evidence="5 6" key="1">
    <citation type="journal article" date="2014" name="BMC Biol.">
        <title>A comprehensive evaluation of rodent malaria parasite genomes and gene expression.</title>
        <authorList>
            <person name="Otto T.D."/>
            <person name="Bohme U."/>
            <person name="Jackson A.P."/>
            <person name="Hunt M."/>
            <person name="Franke-Fayard B."/>
            <person name="Hoeijmakers W.A."/>
            <person name="Religa A.A."/>
            <person name="Robertson L."/>
            <person name="Sanders M."/>
            <person name="Ogun S.A."/>
            <person name="Cunningham D."/>
            <person name="Erhart A."/>
            <person name="Billker O."/>
            <person name="Khan S.M."/>
            <person name="Stunnenberg H.G."/>
            <person name="Langhorne J."/>
            <person name="Holder A.A."/>
            <person name="Waters A.P."/>
            <person name="Newbold C.I."/>
            <person name="Pain A."/>
            <person name="Berriman M."/>
            <person name="Janse C.J."/>
        </authorList>
    </citation>
    <scope>NUCLEOTIDE SEQUENCE [LARGE SCALE GENOMIC DNA]</scope>
    <source>
        <strain evidence="4 5">17X</strain>
        <strain evidence="3 6">YM</strain>
    </source>
</reference>
<evidence type="ECO:0000256" key="2">
    <source>
        <dbReference type="SAM" id="Phobius"/>
    </source>
</evidence>
<keyword evidence="1" id="KW-0175">Coiled coil</keyword>